<sequence>MSRLNRTRILRAWCIQFLPISSALVIDVFSFVILMVCPISPLPPHYLHRTPLSALSGSSSTHSTLPTPSLISPRYFALSAWLPLAPRSQQTRTMGHRALTPGRRAQDMGAALVPSARGIS</sequence>
<comment type="caution">
    <text evidence="3">The sequence shown here is derived from an EMBL/GenBank/DDBJ whole genome shotgun (WGS) entry which is preliminary data.</text>
</comment>
<gene>
    <name evidence="3" type="ORF">JVT61DRAFT_1940</name>
</gene>
<organism evidence="3 4">
    <name type="scientific">Boletus reticuloceps</name>
    <dbReference type="NCBI Taxonomy" id="495285"/>
    <lineage>
        <taxon>Eukaryota</taxon>
        <taxon>Fungi</taxon>
        <taxon>Dikarya</taxon>
        <taxon>Basidiomycota</taxon>
        <taxon>Agaricomycotina</taxon>
        <taxon>Agaricomycetes</taxon>
        <taxon>Agaricomycetidae</taxon>
        <taxon>Boletales</taxon>
        <taxon>Boletineae</taxon>
        <taxon>Boletaceae</taxon>
        <taxon>Boletoideae</taxon>
        <taxon>Boletus</taxon>
    </lineage>
</organism>
<accession>A0A8I2YBW0</accession>
<evidence type="ECO:0000256" key="1">
    <source>
        <dbReference type="SAM" id="MobiDB-lite"/>
    </source>
</evidence>
<reference evidence="3" key="1">
    <citation type="submission" date="2021-03" db="EMBL/GenBank/DDBJ databases">
        <title>Evolutionary innovations through gain and loss of genes in the ectomycorrhizal Boletales.</title>
        <authorList>
            <person name="Wu G."/>
            <person name="Miyauchi S."/>
            <person name="Morin E."/>
            <person name="Yang Z.-L."/>
            <person name="Xu J."/>
            <person name="Martin F.M."/>
        </authorList>
    </citation>
    <scope>NUCLEOTIDE SEQUENCE</scope>
    <source>
        <strain evidence="3">BR01</strain>
    </source>
</reference>
<evidence type="ECO:0000313" key="4">
    <source>
        <dbReference type="Proteomes" id="UP000683000"/>
    </source>
</evidence>
<keyword evidence="2" id="KW-0812">Transmembrane</keyword>
<dbReference type="AlphaFoldDB" id="A0A8I2YBW0"/>
<name>A0A8I2YBW0_9AGAM</name>
<evidence type="ECO:0000256" key="2">
    <source>
        <dbReference type="SAM" id="Phobius"/>
    </source>
</evidence>
<feature type="transmembrane region" description="Helical" evidence="2">
    <location>
        <begin position="12"/>
        <end position="36"/>
    </location>
</feature>
<keyword evidence="4" id="KW-1185">Reference proteome</keyword>
<dbReference type="EMBL" id="JAGFBS010000115">
    <property type="protein sequence ID" value="KAG6369039.1"/>
    <property type="molecule type" value="Genomic_DNA"/>
</dbReference>
<dbReference type="Proteomes" id="UP000683000">
    <property type="component" value="Unassembled WGS sequence"/>
</dbReference>
<feature type="region of interest" description="Disordered" evidence="1">
    <location>
        <begin position="92"/>
        <end position="120"/>
    </location>
</feature>
<keyword evidence="2" id="KW-0472">Membrane</keyword>
<proteinExistence type="predicted"/>
<protein>
    <submittedName>
        <fullName evidence="3">Uncharacterized protein</fullName>
    </submittedName>
</protein>
<keyword evidence="2" id="KW-1133">Transmembrane helix</keyword>
<evidence type="ECO:0000313" key="3">
    <source>
        <dbReference type="EMBL" id="KAG6369039.1"/>
    </source>
</evidence>